<evidence type="ECO:0000313" key="3">
    <source>
        <dbReference type="EMBL" id="CAK0876513.1"/>
    </source>
</evidence>
<sequence>FNSSDDARLDTLHSSGLLDIGAGMDLDEALDGLEIPAGFIGDADAAPPVAEDPAGFIGDVADAAPPVAEEMQVDGLDQFGELDAAALVPKRKFEKNSALHIANAREALYRKRAKTSSQKLKAPDFQLAVKAVFLRAKQRVNIGVDHRRLQLAATRYVLRRQMRAVQHCLRKSSASLSNGGGPQRTVHVAVGHMWDEVEVKQSWKPSERYRTLRKNMSMPTLIQRSTMNLTLYDHAHDQHRQYQEYFLTQPLEVHGTTARDLLPGVRRGVPAAFDILNRPALYEALASVSSLTFAPMCDRASANVVMIRTWGHEAENKIYLENPVLGKKLLYFPDTCGVHAHHRGKLKIKGLRSHTMRHYSISSVFRLRGQLSKNIAQIERLIEAKLVREVGPPPPWAHTMERVVDLLYDLEADHHKRTTSNGGQYESQLVADLRELAKMANGSLSNKAFVHHCWDCATGRACCTSRKQADIDDTTAANVSVDEEGAQEFWSHLNRVRRKKVKEYYESDRVMNELVIYTSVLEATDSNLLYPVLGDAMRDAEGDKSKMDVLLDKDSSRIGAFSENMLRLIDNWNSGDPTRGHWVLLDILGAPLTNQEFAKWSRGQALKMNSIMSRRYEVRFATWPYKLYALSHGRSTEEEKNAIAREALAVNNYMVDCYTIGIRRLWPTPEDAPVDAEQQLVVAEPGIFHANFVEPISEQRPNPMLPPHALTQGDDSSAKSKKGLNPYLLEKNKYLQAARSAKGASLTAEEVEQHSAAFKQIWMESDLDVYAEAYQLWRQRRDNDERPPAPPKYSLCWGGGCHGAPVTPEEMCAEIEEFGWPTLNDMLDKNLEERSVPPTADLDVNESAGYDPWGVARSARNADRAASRCPAAFYFVEKSVWNYLASVGAGRGTSDPADVMIVIAGPAVGGGHKRYAVLVTDVTLNPQVFDVTINDFEDCAN</sequence>
<feature type="region of interest" description="Disordered" evidence="1">
    <location>
        <begin position="698"/>
        <end position="722"/>
    </location>
</feature>
<evidence type="ECO:0000256" key="1">
    <source>
        <dbReference type="SAM" id="MobiDB-lite"/>
    </source>
</evidence>
<organism evidence="3 4">
    <name type="scientific">Prorocentrum cordatum</name>
    <dbReference type="NCBI Taxonomy" id="2364126"/>
    <lineage>
        <taxon>Eukaryota</taxon>
        <taxon>Sar</taxon>
        <taxon>Alveolata</taxon>
        <taxon>Dinophyceae</taxon>
        <taxon>Prorocentrales</taxon>
        <taxon>Prorocentraceae</taxon>
        <taxon>Prorocentrum</taxon>
    </lineage>
</organism>
<gene>
    <name evidence="2" type="ORF">PCOR1329_LOCUS60842</name>
    <name evidence="3" type="ORF">PCOR1329_LOCUS60843</name>
</gene>
<dbReference type="EMBL" id="CAUYUJ010017631">
    <property type="protein sequence ID" value="CAK0876512.1"/>
    <property type="molecule type" value="Genomic_DNA"/>
</dbReference>
<evidence type="ECO:0000313" key="2">
    <source>
        <dbReference type="EMBL" id="CAK0876512.1"/>
    </source>
</evidence>
<keyword evidence="4" id="KW-1185">Reference proteome</keyword>
<evidence type="ECO:0000313" key="4">
    <source>
        <dbReference type="Proteomes" id="UP001189429"/>
    </source>
</evidence>
<dbReference type="Proteomes" id="UP001189429">
    <property type="component" value="Unassembled WGS sequence"/>
</dbReference>
<comment type="caution">
    <text evidence="3">The sequence shown here is derived from an EMBL/GenBank/DDBJ whole genome shotgun (WGS) entry which is preliminary data.</text>
</comment>
<dbReference type="EMBL" id="CAUYUJ010017631">
    <property type="protein sequence ID" value="CAK0876513.1"/>
    <property type="molecule type" value="Genomic_DNA"/>
</dbReference>
<feature type="non-terminal residue" evidence="3">
    <location>
        <position position="941"/>
    </location>
</feature>
<proteinExistence type="predicted"/>
<name>A0ABN9VSP6_9DINO</name>
<reference evidence="3" key="1">
    <citation type="submission" date="2023-10" db="EMBL/GenBank/DDBJ databases">
        <authorList>
            <person name="Chen Y."/>
            <person name="Shah S."/>
            <person name="Dougan E. K."/>
            <person name="Thang M."/>
            <person name="Chan C."/>
        </authorList>
    </citation>
    <scope>NUCLEOTIDE SEQUENCE [LARGE SCALE GENOMIC DNA]</scope>
</reference>
<accession>A0ABN9VSP6</accession>
<feature type="non-terminal residue" evidence="3">
    <location>
        <position position="1"/>
    </location>
</feature>
<protein>
    <submittedName>
        <fullName evidence="3">Uncharacterized protein</fullName>
    </submittedName>
</protein>